<name>A0A317L0P9_9BACI</name>
<dbReference type="OrthoDB" id="9803237at2"/>
<protein>
    <recommendedName>
        <fullName evidence="4">DNA polymerase III subunit alpha</fullName>
        <ecNumber evidence="3">2.7.7.7</ecNumber>
    </recommendedName>
</protein>
<gene>
    <name evidence="12" type="ORF">DLJ74_06675</name>
</gene>
<dbReference type="Proteomes" id="UP000245624">
    <property type="component" value="Unassembled WGS sequence"/>
</dbReference>
<dbReference type="PANTHER" id="PTHR32294:SF0">
    <property type="entry name" value="DNA POLYMERASE III SUBUNIT ALPHA"/>
    <property type="match status" value="1"/>
</dbReference>
<dbReference type="CDD" id="cd07431">
    <property type="entry name" value="PHP_PolIIIA"/>
    <property type="match status" value="1"/>
</dbReference>
<evidence type="ECO:0000256" key="6">
    <source>
        <dbReference type="ARBA" id="ARBA00022695"/>
    </source>
</evidence>
<dbReference type="EC" id="2.7.7.7" evidence="3"/>
<dbReference type="CDD" id="cd04485">
    <property type="entry name" value="DnaE_OBF"/>
    <property type="match status" value="1"/>
</dbReference>
<dbReference type="InterPro" id="IPR040982">
    <property type="entry name" value="DNA_pol3_finger"/>
</dbReference>
<keyword evidence="8" id="KW-0239">DNA-directed DNA polymerase</keyword>
<dbReference type="InterPro" id="IPR041931">
    <property type="entry name" value="DNA_pol3_alpha_thumb_dom"/>
</dbReference>
<dbReference type="InterPro" id="IPR004805">
    <property type="entry name" value="DnaE2/DnaE/PolC"/>
</dbReference>
<evidence type="ECO:0000256" key="10">
    <source>
        <dbReference type="ARBA" id="ARBA00049244"/>
    </source>
</evidence>
<reference evidence="12 13" key="1">
    <citation type="submission" date="2018-05" db="EMBL/GenBank/DDBJ databases">
        <title>Genomic analysis of Gracilibacillus dipsosauri DD1 reveals novel features of a salt-tolerant amylase.</title>
        <authorList>
            <person name="Deutch C.E."/>
            <person name="Yang S."/>
        </authorList>
    </citation>
    <scope>NUCLEOTIDE SEQUENCE [LARGE SCALE GENOMIC DNA]</scope>
    <source>
        <strain evidence="12 13">DD1</strain>
    </source>
</reference>
<evidence type="ECO:0000256" key="3">
    <source>
        <dbReference type="ARBA" id="ARBA00012417"/>
    </source>
</evidence>
<dbReference type="InterPro" id="IPR004365">
    <property type="entry name" value="NA-bd_OB_tRNA"/>
</dbReference>
<keyword evidence="13" id="KW-1185">Reference proteome</keyword>
<dbReference type="GO" id="GO:0005737">
    <property type="term" value="C:cytoplasm"/>
    <property type="evidence" value="ECO:0007669"/>
    <property type="project" value="UniProtKB-SubCell"/>
</dbReference>
<evidence type="ECO:0000256" key="7">
    <source>
        <dbReference type="ARBA" id="ARBA00022705"/>
    </source>
</evidence>
<comment type="catalytic activity">
    <reaction evidence="10">
        <text>DNA(n) + a 2'-deoxyribonucleoside 5'-triphosphate = DNA(n+1) + diphosphate</text>
        <dbReference type="Rhea" id="RHEA:22508"/>
        <dbReference type="Rhea" id="RHEA-COMP:17339"/>
        <dbReference type="Rhea" id="RHEA-COMP:17340"/>
        <dbReference type="ChEBI" id="CHEBI:33019"/>
        <dbReference type="ChEBI" id="CHEBI:61560"/>
        <dbReference type="ChEBI" id="CHEBI:173112"/>
        <dbReference type="EC" id="2.7.7.7"/>
    </reaction>
</comment>
<dbReference type="InterPro" id="IPR016195">
    <property type="entry name" value="Pol/histidinol_Pase-like"/>
</dbReference>
<evidence type="ECO:0000256" key="9">
    <source>
        <dbReference type="ARBA" id="ARBA00025611"/>
    </source>
</evidence>
<dbReference type="PANTHER" id="PTHR32294">
    <property type="entry name" value="DNA POLYMERASE III SUBUNIT ALPHA"/>
    <property type="match status" value="1"/>
</dbReference>
<dbReference type="Gene3D" id="1.10.150.870">
    <property type="match status" value="1"/>
</dbReference>
<comment type="similarity">
    <text evidence="2">Belongs to the DNA polymerase type-C family. DnaE subfamily.</text>
</comment>
<dbReference type="InterPro" id="IPR004013">
    <property type="entry name" value="PHP_dom"/>
</dbReference>
<dbReference type="NCBIfam" id="NF004226">
    <property type="entry name" value="PRK05673.1"/>
    <property type="match status" value="1"/>
</dbReference>
<dbReference type="Gene3D" id="1.10.10.1600">
    <property type="entry name" value="Bacterial DNA polymerase III alpha subunit, thumb domain"/>
    <property type="match status" value="1"/>
</dbReference>
<dbReference type="AlphaFoldDB" id="A0A317L0P9"/>
<dbReference type="Pfam" id="PF14579">
    <property type="entry name" value="HHH_6"/>
    <property type="match status" value="1"/>
</dbReference>
<proteinExistence type="inferred from homology"/>
<dbReference type="NCBIfam" id="TIGR00594">
    <property type="entry name" value="polc"/>
    <property type="match status" value="1"/>
</dbReference>
<dbReference type="InterPro" id="IPR003141">
    <property type="entry name" value="Pol/His_phosphatase_N"/>
</dbReference>
<dbReference type="GO" id="GO:0003676">
    <property type="term" value="F:nucleic acid binding"/>
    <property type="evidence" value="ECO:0007669"/>
    <property type="project" value="InterPro"/>
</dbReference>
<dbReference type="GO" id="GO:0006260">
    <property type="term" value="P:DNA replication"/>
    <property type="evidence" value="ECO:0007669"/>
    <property type="project" value="UniProtKB-KW"/>
</dbReference>
<evidence type="ECO:0000256" key="1">
    <source>
        <dbReference type="ARBA" id="ARBA00004496"/>
    </source>
</evidence>
<dbReference type="Pfam" id="PF07733">
    <property type="entry name" value="DNA_pol3_alpha"/>
    <property type="match status" value="1"/>
</dbReference>
<dbReference type="RefSeq" id="WP_109983882.1">
    <property type="nucleotide sequence ID" value="NZ_QGTD01000006.1"/>
</dbReference>
<dbReference type="Gene3D" id="3.20.20.140">
    <property type="entry name" value="Metal-dependent hydrolases"/>
    <property type="match status" value="1"/>
</dbReference>
<comment type="subcellular location">
    <subcellularLocation>
        <location evidence="1">Cytoplasm</location>
    </subcellularLocation>
</comment>
<evidence type="ECO:0000256" key="5">
    <source>
        <dbReference type="ARBA" id="ARBA00022679"/>
    </source>
</evidence>
<comment type="caution">
    <text evidence="12">The sequence shown here is derived from an EMBL/GenBank/DDBJ whole genome shotgun (WGS) entry which is preliminary data.</text>
</comment>
<organism evidence="12 13">
    <name type="scientific">Gracilibacillus dipsosauri</name>
    <dbReference type="NCBI Taxonomy" id="178340"/>
    <lineage>
        <taxon>Bacteria</taxon>
        <taxon>Bacillati</taxon>
        <taxon>Bacillota</taxon>
        <taxon>Bacilli</taxon>
        <taxon>Bacillales</taxon>
        <taxon>Bacillaceae</taxon>
        <taxon>Gracilibacillus</taxon>
    </lineage>
</organism>
<dbReference type="SUPFAM" id="SSF160975">
    <property type="entry name" value="AF1531-like"/>
    <property type="match status" value="1"/>
</dbReference>
<evidence type="ECO:0000256" key="8">
    <source>
        <dbReference type="ARBA" id="ARBA00022932"/>
    </source>
</evidence>
<evidence type="ECO:0000256" key="4">
    <source>
        <dbReference type="ARBA" id="ARBA00019114"/>
    </source>
</evidence>
<dbReference type="EMBL" id="QGTD01000006">
    <property type="protein sequence ID" value="PWU69173.1"/>
    <property type="molecule type" value="Genomic_DNA"/>
</dbReference>
<dbReference type="Pfam" id="PF02811">
    <property type="entry name" value="PHP"/>
    <property type="match status" value="1"/>
</dbReference>
<dbReference type="SUPFAM" id="SSF89550">
    <property type="entry name" value="PHP domain-like"/>
    <property type="match status" value="1"/>
</dbReference>
<dbReference type="Pfam" id="PF01336">
    <property type="entry name" value="tRNA_anti-codon"/>
    <property type="match status" value="1"/>
</dbReference>
<feature type="domain" description="Polymerase/histidinol phosphatase N-terminal" evidence="11">
    <location>
        <begin position="4"/>
        <end position="71"/>
    </location>
</feature>
<evidence type="ECO:0000256" key="2">
    <source>
        <dbReference type="ARBA" id="ARBA00009496"/>
    </source>
</evidence>
<evidence type="ECO:0000259" key="11">
    <source>
        <dbReference type="SMART" id="SM00481"/>
    </source>
</evidence>
<dbReference type="Pfam" id="PF17657">
    <property type="entry name" value="DNA_pol3_finger"/>
    <property type="match status" value="1"/>
</dbReference>
<sequence>MTLAQLQIKSSFSFLKSMVQIDELVQQAKNLNYDTLALTDESVLHGAISFYQACEKAGIKPIIGMEASILIEEQLYSFLLLAKNESGYKELIQLSSLIQQGGVCQLDGLREASENFILVLPISPLIEEQKEWFDHLSRIVRACEGFSLYLGISPNTGDFWPMLQEWVRKTKQKAVALPDVRYVYKNDALAYSCLEKLAIGDKWDPSAASIDKHLYLRNEQELKQIYQNWPELLEEASSVAKKCQIELKLDQRLLPKYPLAEGQRADDYLEKQCHLALSKKYDNITDVIVDRLHYELDVIHSMGFSDYFLIVSDFVRYAKESNIMVGPGRGSAAGSLVAYLLGITNVDPLEYGLLFERFLNPERVSMPDIDIDFSDEKRDQVIQYVSEKYGVEQVAQIITFGTFAARSILRELSKTMEIPDSDLYYILKKLPKESNEKLAVLLKKSPELIDYVKQSEKLKILFKVANRLEGLPRHHSTHAAGVIISDQPLTKYVPVMPSQNQMLLTQYPMNDLEKVGLLKFDFLGLRNLTLIERICSQINHHSTEPMEIDAIPLDDANTFSLLREGRTNGVFQLESQGMKQVLRDLKPTNLEDIVAVNALYRPGPMQFISLFINRKHGKEEVHYLHPDLGPILAKTYGVLVYQEQIMQIANKMANFSYGEADLLRRAVSKKEKNILLEQKEKFLQGCQENQYPASLGEEVFEWILRFSNYGFNRSHAVAYSMIAYQLAYLKANYPLAFFAEMLSMQMGNADKMQSYIREATNQSIKILPPSINRSIGKFKVEDQSIRMGLSAIKGIGFQIVQEILQARKEKPFKNIFDFCLRVPTNRVKRSAIESLILAGAFDETYSNRATLLASLDDAIEQGELFRGFDDQLALFQGDLALDAVYVDKEPFPPIKQLMMEKEVVGFFVSTHPLTNIRTRIGKIGYLTIQQAKYQKSRKLKLAAVVQTLKVIRTKKGESMAFITIADETDELEGVIFPPAFRKVNHWLKEEEFAFVHGRVENRGDKLQIIAEDIQPLVMEQQTQSNEKIFIQTHATEHAQLLDTIGKLAQKYPGLTPVFLYRTMDKKLYKLDEDYHLNSNWHVIKVLKQHFGEENVVLRP</sequence>
<keyword evidence="7" id="KW-0235">DNA replication</keyword>
<dbReference type="InterPro" id="IPR011708">
    <property type="entry name" value="DNA_pol3_alpha_NTPase_dom"/>
</dbReference>
<comment type="function">
    <text evidence="9">DNA polymerase III is a complex, multichain enzyme responsible for most of the replicative synthesis in bacteria. This DNA polymerase also exhibits 3' to 5' exonuclease activity. The alpha chain is the DNA polymerase.</text>
</comment>
<dbReference type="GO" id="GO:0003887">
    <property type="term" value="F:DNA-directed DNA polymerase activity"/>
    <property type="evidence" value="ECO:0007669"/>
    <property type="project" value="UniProtKB-KW"/>
</dbReference>
<keyword evidence="6" id="KW-0548">Nucleotidyltransferase</keyword>
<evidence type="ECO:0000313" key="13">
    <source>
        <dbReference type="Proteomes" id="UP000245624"/>
    </source>
</evidence>
<keyword evidence="5" id="KW-0808">Transferase</keyword>
<dbReference type="SMART" id="SM00481">
    <property type="entry name" value="POLIIIAc"/>
    <property type="match status" value="1"/>
</dbReference>
<dbReference type="InterPro" id="IPR029460">
    <property type="entry name" value="DNAPol_HHH"/>
</dbReference>
<accession>A0A317L0P9</accession>
<dbReference type="GO" id="GO:0008408">
    <property type="term" value="F:3'-5' exonuclease activity"/>
    <property type="evidence" value="ECO:0007669"/>
    <property type="project" value="InterPro"/>
</dbReference>
<evidence type="ECO:0000313" key="12">
    <source>
        <dbReference type="EMBL" id="PWU69173.1"/>
    </source>
</evidence>